<dbReference type="Pfam" id="PF11357">
    <property type="entry name" value="Spy1"/>
    <property type="match status" value="1"/>
</dbReference>
<dbReference type="GO" id="GO:0019901">
    <property type="term" value="F:protein kinase binding"/>
    <property type="evidence" value="ECO:0007669"/>
    <property type="project" value="InterPro"/>
</dbReference>
<dbReference type="InterPro" id="IPR020984">
    <property type="entry name" value="Speedy"/>
</dbReference>
<dbReference type="PANTHER" id="PTHR31545">
    <property type="entry name" value="SEEDY PROTEIN A/C FAMILY MEMBER"/>
    <property type="match status" value="1"/>
</dbReference>
<dbReference type="AGR" id="Xenbase:XB-GENE-29097963"/>
<dbReference type="OrthoDB" id="9442170at2759"/>
<comment type="similarity">
    <text evidence="1">Belongs to the Speedy/Ringo family.</text>
</comment>
<protein>
    <submittedName>
        <fullName evidence="4">Speedy protein 1-B-like</fullName>
    </submittedName>
</protein>
<keyword evidence="3" id="KW-1185">Reference proteome</keyword>
<keyword evidence="2" id="KW-0131">Cell cycle</keyword>
<gene>
    <name evidence="4 5" type="primary">LOC116412094</name>
</gene>
<dbReference type="Xenbase" id="XB-GENE-29097963">
    <property type="gene designation" value="LOC116412094"/>
</dbReference>
<dbReference type="Proteomes" id="UP000008143">
    <property type="component" value="Chromosome 7"/>
</dbReference>
<reference evidence="4" key="1">
    <citation type="submission" date="2025-08" db="UniProtKB">
        <authorList>
            <consortium name="RefSeq"/>
        </authorList>
    </citation>
    <scope>IDENTIFICATION</scope>
    <source>
        <strain evidence="4">Nigerian</strain>
        <tissue evidence="4">Liver and blood</tissue>
    </source>
</reference>
<dbReference type="GeneID" id="116412094"/>
<evidence type="ECO:0000256" key="1">
    <source>
        <dbReference type="ARBA" id="ARBA00010932"/>
    </source>
</evidence>
<evidence type="ECO:0000313" key="4">
    <source>
        <dbReference type="RefSeq" id="XP_031761463.1"/>
    </source>
</evidence>
<dbReference type="KEGG" id="xtr:116412094"/>
<dbReference type="RefSeq" id="XP_031761463.1">
    <property type="nucleotide sequence ID" value="XM_031905603.1"/>
</dbReference>
<name>A0A8J1JUA1_XENTR</name>
<dbReference type="AlphaFoldDB" id="A0A8J1JUA1"/>
<evidence type="ECO:0000313" key="3">
    <source>
        <dbReference type="Proteomes" id="UP000008143"/>
    </source>
</evidence>
<sequence>MNFKVWVSRTSCGEVMQDNPTHWAWRRERHEGHGLAIRNHARKRQFFYFKGLSLFPQGCSVCKEEAIRSEEVQPAKVPFK</sequence>
<accession>A0A8J1JUA1</accession>
<dbReference type="OMA" id="HARKRQF"/>
<proteinExistence type="inferred from homology"/>
<dbReference type="InterPro" id="IPR052316">
    <property type="entry name" value="Speedy-Ringo_regulator"/>
</dbReference>
<evidence type="ECO:0000256" key="2">
    <source>
        <dbReference type="ARBA" id="ARBA00023306"/>
    </source>
</evidence>
<evidence type="ECO:0000313" key="5">
    <source>
        <dbReference type="Xenbase" id="XB-GENE-29097963"/>
    </source>
</evidence>
<organism evidence="3 4">
    <name type="scientific">Xenopus tropicalis</name>
    <name type="common">Western clawed frog</name>
    <name type="synonym">Silurana tropicalis</name>
    <dbReference type="NCBI Taxonomy" id="8364"/>
    <lineage>
        <taxon>Eukaryota</taxon>
        <taxon>Metazoa</taxon>
        <taxon>Chordata</taxon>
        <taxon>Craniata</taxon>
        <taxon>Vertebrata</taxon>
        <taxon>Euteleostomi</taxon>
        <taxon>Amphibia</taxon>
        <taxon>Batrachia</taxon>
        <taxon>Anura</taxon>
        <taxon>Pipoidea</taxon>
        <taxon>Pipidae</taxon>
        <taxon>Xenopodinae</taxon>
        <taxon>Xenopus</taxon>
        <taxon>Silurana</taxon>
    </lineage>
</organism>
<dbReference type="PANTHER" id="PTHR31545:SF2">
    <property type="entry name" value="SPEEDY PROTEIN C"/>
    <property type="match status" value="1"/>
</dbReference>